<dbReference type="GO" id="GO:0009252">
    <property type="term" value="P:peptidoglycan biosynthetic process"/>
    <property type="evidence" value="ECO:0007669"/>
    <property type="project" value="UniProtKB-UniRule"/>
</dbReference>
<dbReference type="Gene3D" id="3.30.1370.50">
    <property type="entry name" value="R3H-like domain"/>
    <property type="match status" value="1"/>
</dbReference>
<evidence type="ECO:0000256" key="6">
    <source>
        <dbReference type="HAMAP-Rule" id="MF_00867"/>
    </source>
</evidence>
<dbReference type="GO" id="GO:0008360">
    <property type="term" value="P:regulation of cell shape"/>
    <property type="evidence" value="ECO:0007669"/>
    <property type="project" value="UniProtKB-KW"/>
</dbReference>
<dbReference type="Gene3D" id="3.30.30.80">
    <property type="entry name" value="probable RNA-binding protein from clostridium symbiosum atcc 14940"/>
    <property type="match status" value="1"/>
</dbReference>
<dbReference type="GO" id="GO:0005737">
    <property type="term" value="C:cytoplasm"/>
    <property type="evidence" value="ECO:0007669"/>
    <property type="project" value="UniProtKB-SubCell"/>
</dbReference>
<dbReference type="PANTHER" id="PTHR35800">
    <property type="entry name" value="PROTEIN JAG"/>
    <property type="match status" value="1"/>
</dbReference>
<evidence type="ECO:0000256" key="2">
    <source>
        <dbReference type="ARBA" id="ARBA00022884"/>
    </source>
</evidence>
<dbReference type="InterPro" id="IPR032782">
    <property type="entry name" value="KhpB_N"/>
</dbReference>
<keyword evidence="5 6" id="KW-0961">Cell wall biogenesis/degradation</keyword>
<dbReference type="GO" id="GO:0003723">
    <property type="term" value="F:RNA binding"/>
    <property type="evidence" value="ECO:0007669"/>
    <property type="project" value="UniProtKB-UniRule"/>
</dbReference>
<comment type="subcellular location">
    <subcellularLocation>
        <location evidence="6">Cytoplasm</location>
    </subcellularLocation>
</comment>
<name>A0A1I2LHK0_9BACL</name>
<dbReference type="STRING" id="201973.SAMN04488025_10513"/>
<dbReference type="Proteomes" id="UP000198661">
    <property type="component" value="Unassembled WGS sequence"/>
</dbReference>
<evidence type="ECO:0000256" key="3">
    <source>
        <dbReference type="ARBA" id="ARBA00022960"/>
    </source>
</evidence>
<dbReference type="GO" id="GO:0071555">
    <property type="term" value="P:cell wall organization"/>
    <property type="evidence" value="ECO:0007669"/>
    <property type="project" value="UniProtKB-KW"/>
</dbReference>
<dbReference type="PROSITE" id="PS51061">
    <property type="entry name" value="R3H"/>
    <property type="match status" value="1"/>
</dbReference>
<gene>
    <name evidence="6" type="primary">khpB</name>
    <name evidence="6" type="synonym">eloR</name>
    <name evidence="8" type="ORF">SAMN04488025_10513</name>
</gene>
<accession>A0A1I2LHK0</accession>
<dbReference type="SUPFAM" id="SSF82708">
    <property type="entry name" value="R3H domain"/>
    <property type="match status" value="1"/>
</dbReference>
<keyword evidence="3 6" id="KW-0133">Cell shape</keyword>
<dbReference type="InterPro" id="IPR038008">
    <property type="entry name" value="Jag_KH"/>
</dbReference>
<keyword evidence="1 6" id="KW-0963">Cytoplasm</keyword>
<dbReference type="SMART" id="SM00393">
    <property type="entry name" value="R3H"/>
    <property type="match status" value="1"/>
</dbReference>
<dbReference type="Pfam" id="PF14804">
    <property type="entry name" value="Jag_N"/>
    <property type="match status" value="1"/>
</dbReference>
<comment type="function">
    <text evidence="6">A probable RNA chaperone. Forms a complex with KhpA which binds to cellular RNA and controls its expression. Plays a role in peptidoglycan (PG) homeostasis and cell length regulation.</text>
</comment>
<dbReference type="InterPro" id="IPR001374">
    <property type="entry name" value="R3H_dom"/>
</dbReference>
<dbReference type="InterPro" id="IPR036867">
    <property type="entry name" value="R3H_dom_sf"/>
</dbReference>
<dbReference type="HAMAP" id="MF_00867">
    <property type="entry name" value="KhpB"/>
    <property type="match status" value="1"/>
</dbReference>
<feature type="region of interest" description="Jag_N domain" evidence="6">
    <location>
        <begin position="5"/>
        <end position="55"/>
    </location>
</feature>
<dbReference type="NCBIfam" id="NF041568">
    <property type="entry name" value="Jag_EloR"/>
    <property type="match status" value="1"/>
</dbReference>
<evidence type="ECO:0000256" key="4">
    <source>
        <dbReference type="ARBA" id="ARBA00023186"/>
    </source>
</evidence>
<organism evidence="8 9">
    <name type="scientific">Planifilum fulgidum</name>
    <dbReference type="NCBI Taxonomy" id="201973"/>
    <lineage>
        <taxon>Bacteria</taxon>
        <taxon>Bacillati</taxon>
        <taxon>Bacillota</taxon>
        <taxon>Bacilli</taxon>
        <taxon>Bacillales</taxon>
        <taxon>Thermoactinomycetaceae</taxon>
        <taxon>Planifilum</taxon>
    </lineage>
</organism>
<dbReference type="InterPro" id="IPR039247">
    <property type="entry name" value="KhpB"/>
</dbReference>
<evidence type="ECO:0000313" key="9">
    <source>
        <dbReference type="Proteomes" id="UP000198661"/>
    </source>
</evidence>
<dbReference type="EMBL" id="FOOK01000005">
    <property type="protein sequence ID" value="SFF77940.1"/>
    <property type="molecule type" value="Genomic_DNA"/>
</dbReference>
<sequence>MNKVIVSAKTVEEAVEEALGRLKATRDQVRISVLEEPRRGWFGLFGARPAKVQVERIASTVNPVEQGLRFLKEVLSTMGLSLEVEVRKEQESVTFDLRGEQLGLVIGRRGQTLDALQYLVNIVANRGAETRQRIILDAGGFRERRRKTLQGLADRLARQVLRTGKEVRLEPMSPADRKVIHTRIQAVEGLTTYSEGEEPERRVVIAPKK</sequence>
<dbReference type="CDD" id="cd02644">
    <property type="entry name" value="R3H_jag"/>
    <property type="match status" value="1"/>
</dbReference>
<dbReference type="RefSeq" id="WP_092036054.1">
    <property type="nucleotide sequence ID" value="NZ_FOOK01000005.1"/>
</dbReference>
<dbReference type="Pfam" id="PF13083">
    <property type="entry name" value="KH_KhpA-B"/>
    <property type="match status" value="1"/>
</dbReference>
<keyword evidence="4 6" id="KW-0143">Chaperone</keyword>
<dbReference type="CDD" id="cd02414">
    <property type="entry name" value="KH-II_Jag"/>
    <property type="match status" value="1"/>
</dbReference>
<protein>
    <recommendedName>
        <fullName evidence="6">RNA-binding protein KhpB</fullName>
    </recommendedName>
    <alternativeName>
        <fullName evidence="6">RNA-binding protein EloR</fullName>
    </alternativeName>
</protein>
<dbReference type="AlphaFoldDB" id="A0A1I2LHK0"/>
<keyword evidence="2 6" id="KW-0694">RNA-binding</keyword>
<dbReference type="SMART" id="SM01245">
    <property type="entry name" value="Jag_N"/>
    <property type="match status" value="1"/>
</dbReference>
<comment type="domain">
    <text evidence="6">Has an N-terminal Jag-N domain and 2 RNA-binding domains (KH and R3H).</text>
</comment>
<evidence type="ECO:0000256" key="5">
    <source>
        <dbReference type="ARBA" id="ARBA00023316"/>
    </source>
</evidence>
<evidence type="ECO:0000256" key="1">
    <source>
        <dbReference type="ARBA" id="ARBA00022490"/>
    </source>
</evidence>
<dbReference type="Gene3D" id="3.30.300.20">
    <property type="match status" value="1"/>
</dbReference>
<dbReference type="InterPro" id="IPR038247">
    <property type="entry name" value="Jag_N_dom_sf"/>
</dbReference>
<feature type="domain" description="R3H" evidence="7">
    <location>
        <begin position="143"/>
        <end position="209"/>
    </location>
</feature>
<proteinExistence type="inferred from homology"/>
<reference evidence="8 9" key="1">
    <citation type="submission" date="2016-10" db="EMBL/GenBank/DDBJ databases">
        <authorList>
            <person name="de Groot N.N."/>
        </authorList>
    </citation>
    <scope>NUCLEOTIDE SEQUENCE [LARGE SCALE GENOMIC DNA]</scope>
    <source>
        <strain evidence="8 9">DSM 44945</strain>
    </source>
</reference>
<keyword evidence="9" id="KW-1185">Reference proteome</keyword>
<dbReference type="OrthoDB" id="9794483at2"/>
<dbReference type="PANTHER" id="PTHR35800:SF1">
    <property type="entry name" value="RNA-BINDING PROTEIN KHPB"/>
    <property type="match status" value="1"/>
</dbReference>
<dbReference type="InterPro" id="IPR015946">
    <property type="entry name" value="KH_dom-like_a/b"/>
</dbReference>
<comment type="subunit">
    <text evidence="6">Forms a complex with KhpA.</text>
</comment>
<evidence type="ECO:0000313" key="8">
    <source>
        <dbReference type="EMBL" id="SFF77940.1"/>
    </source>
</evidence>
<dbReference type="Pfam" id="PF01424">
    <property type="entry name" value="R3H"/>
    <property type="match status" value="1"/>
</dbReference>
<dbReference type="InterPro" id="IPR034079">
    <property type="entry name" value="R3H_KhpB"/>
</dbReference>
<evidence type="ECO:0000259" key="7">
    <source>
        <dbReference type="PROSITE" id="PS51061"/>
    </source>
</evidence>
<comment type="similarity">
    <text evidence="6">Belongs to the KhpB RNA-binding protein family.</text>
</comment>